<dbReference type="AlphaFoldDB" id="A0A1F6ATZ5"/>
<sequence>MKVILSPRAKKQYKRIGAKDRPKIARKINLLAKNPLEGKRLEGEYKGEYSLRVWPLRIIYTFNPDQQVIEIEDIDYRGSVYKN</sequence>
<dbReference type="EMBL" id="MFJY01000022">
    <property type="protein sequence ID" value="OGG28140.1"/>
    <property type="molecule type" value="Genomic_DNA"/>
</dbReference>
<evidence type="ECO:0000256" key="1">
    <source>
        <dbReference type="ARBA" id="ARBA00022649"/>
    </source>
</evidence>
<dbReference type="Gene3D" id="3.30.2310.20">
    <property type="entry name" value="RelE-like"/>
    <property type="match status" value="1"/>
</dbReference>
<dbReference type="InterPro" id="IPR007712">
    <property type="entry name" value="RelE/ParE_toxin"/>
</dbReference>
<gene>
    <name evidence="2" type="ORF">A3A64_03135</name>
</gene>
<dbReference type="SUPFAM" id="SSF143011">
    <property type="entry name" value="RelE-like"/>
    <property type="match status" value="1"/>
</dbReference>
<evidence type="ECO:0000313" key="2">
    <source>
        <dbReference type="EMBL" id="OGG28140.1"/>
    </source>
</evidence>
<evidence type="ECO:0000313" key="3">
    <source>
        <dbReference type="Proteomes" id="UP000178305"/>
    </source>
</evidence>
<dbReference type="InterPro" id="IPR035093">
    <property type="entry name" value="RelE/ParE_toxin_dom_sf"/>
</dbReference>
<reference evidence="2 3" key="1">
    <citation type="journal article" date="2016" name="Nat. Commun.">
        <title>Thousands of microbial genomes shed light on interconnected biogeochemical processes in an aquifer system.</title>
        <authorList>
            <person name="Anantharaman K."/>
            <person name="Brown C.T."/>
            <person name="Hug L.A."/>
            <person name="Sharon I."/>
            <person name="Castelle C.J."/>
            <person name="Probst A.J."/>
            <person name="Thomas B.C."/>
            <person name="Singh A."/>
            <person name="Wilkins M.J."/>
            <person name="Karaoz U."/>
            <person name="Brodie E.L."/>
            <person name="Williams K.H."/>
            <person name="Hubbard S.S."/>
            <person name="Banfield J.F."/>
        </authorList>
    </citation>
    <scope>NUCLEOTIDE SEQUENCE [LARGE SCALE GENOMIC DNA]</scope>
</reference>
<accession>A0A1F6ATZ5</accession>
<name>A0A1F6ATZ5_9BACT</name>
<evidence type="ECO:0008006" key="4">
    <source>
        <dbReference type="Google" id="ProtNLM"/>
    </source>
</evidence>
<comment type="caution">
    <text evidence="2">The sequence shown here is derived from an EMBL/GenBank/DDBJ whole genome shotgun (WGS) entry which is preliminary data.</text>
</comment>
<dbReference type="Proteomes" id="UP000178305">
    <property type="component" value="Unassembled WGS sequence"/>
</dbReference>
<protein>
    <recommendedName>
        <fullName evidence="4">Addiction module toxin RelE</fullName>
    </recommendedName>
</protein>
<proteinExistence type="predicted"/>
<dbReference type="Pfam" id="PF05016">
    <property type="entry name" value="ParE_toxin"/>
    <property type="match status" value="1"/>
</dbReference>
<organism evidence="2 3">
    <name type="scientific">Candidatus Gottesmanbacteria bacterium RIFCSPLOWO2_01_FULL_48_11</name>
    <dbReference type="NCBI Taxonomy" id="1798395"/>
    <lineage>
        <taxon>Bacteria</taxon>
        <taxon>Candidatus Gottesmaniibacteriota</taxon>
    </lineage>
</organism>
<keyword evidence="1" id="KW-1277">Toxin-antitoxin system</keyword>